<reference evidence="2 3" key="1">
    <citation type="submission" date="2022-01" db="EMBL/GenBank/DDBJ databases">
        <authorList>
            <person name="Xiong W."/>
            <person name="Schranz E."/>
        </authorList>
    </citation>
    <scope>NUCLEOTIDE SEQUENCE [LARGE SCALE GENOMIC DNA]</scope>
</reference>
<dbReference type="Proteomes" id="UP001157418">
    <property type="component" value="Unassembled WGS sequence"/>
</dbReference>
<evidence type="ECO:0000313" key="3">
    <source>
        <dbReference type="Proteomes" id="UP001157418"/>
    </source>
</evidence>
<evidence type="ECO:0000313" key="2">
    <source>
        <dbReference type="EMBL" id="CAH1447562.1"/>
    </source>
</evidence>
<accession>A0AAU9PBH0</accession>
<feature type="region of interest" description="Disordered" evidence="1">
    <location>
        <begin position="105"/>
        <end position="127"/>
    </location>
</feature>
<organism evidence="2 3">
    <name type="scientific">Lactuca virosa</name>
    <dbReference type="NCBI Taxonomy" id="75947"/>
    <lineage>
        <taxon>Eukaryota</taxon>
        <taxon>Viridiplantae</taxon>
        <taxon>Streptophyta</taxon>
        <taxon>Embryophyta</taxon>
        <taxon>Tracheophyta</taxon>
        <taxon>Spermatophyta</taxon>
        <taxon>Magnoliopsida</taxon>
        <taxon>eudicotyledons</taxon>
        <taxon>Gunneridae</taxon>
        <taxon>Pentapetalae</taxon>
        <taxon>asterids</taxon>
        <taxon>campanulids</taxon>
        <taxon>Asterales</taxon>
        <taxon>Asteraceae</taxon>
        <taxon>Cichorioideae</taxon>
        <taxon>Cichorieae</taxon>
        <taxon>Lactucinae</taxon>
        <taxon>Lactuca</taxon>
    </lineage>
</organism>
<dbReference type="AlphaFoldDB" id="A0AAU9PBH0"/>
<evidence type="ECO:0000256" key="1">
    <source>
        <dbReference type="SAM" id="MobiDB-lite"/>
    </source>
</evidence>
<dbReference type="EMBL" id="CAKMRJ010005523">
    <property type="protein sequence ID" value="CAH1447562.1"/>
    <property type="molecule type" value="Genomic_DNA"/>
</dbReference>
<gene>
    <name evidence="2" type="ORF">LVIROSA_LOCUS33164</name>
</gene>
<comment type="caution">
    <text evidence="2">The sequence shown here is derived from an EMBL/GenBank/DDBJ whole genome shotgun (WGS) entry which is preliminary data.</text>
</comment>
<protein>
    <submittedName>
        <fullName evidence="2">Uncharacterized protein</fullName>
    </submittedName>
</protein>
<keyword evidence="3" id="KW-1185">Reference proteome</keyword>
<sequence length="127" mass="14151">MRVGADLTLSYIHCRLSPLIRPSTAIDCRPSPPIGLSTAIDCVYEYIPHAYRIYSLHNSSALFPLLHSNRTMMSTSTTPSHYFSFFQFHSISSFNYLVSRNRFGTAPGSEGSSATKEVKELKKKAAT</sequence>
<proteinExistence type="predicted"/>
<name>A0AAU9PBH0_9ASTR</name>